<sequence>MSLTTQRPGTGEQVRPGWWDQPFGVFQTNLREIDADLDVERTLDAVEEHGANVWLLNVGGILSHYPTRLDFQTANPYLAGRASGDLVGDALAAARRRGVRLLARMDFSKVAPAIADAHPEWLYVSPTGARQEFEGLVSVCPSAGYQQERLFDVLDEVLGRYDVDGFFFNWFGFNEVDYAGRVHGVCHCAACVTGFREHTGLDRLPDRAGDEGYRQWRGYAAATIETLTARVRAHIAALRPDAGLILGTAADVLFHEANNAIGRTLWPYATGEAVSALRSARPGKPVLVNAVAFWDMPYRLADEQPEMLGQYLAQAISRGANPSTYIMGPTGRIAYGGLSAAAEVTRFHRDHRLDYTGLAPAAEVGLVRPDPLDDDGRYGTGTAEHRGLLAGLVERHVPFDVVPAGALESVALPERFRVLVLPDLPSLSDGAVAALDRFVRDGGSIVATGRSGIGPDGAVVDWFPALAQTTVDTDRDLLKSSYVQLDDASSVEGALLVPRHGRHHRVTWRADAATRYPLVEHAPYGPPEKAYGHVPGTEPVCGERRHGAGTVVQLPWVVGTAYQDTRLTRLRDVVVDLVVERLRDRPGGRLPVVVEAPEQVEVVVGRSAAGLVVHLLNHSGQRGNGYGPAVPVHDVVLRATGLAGRPARALAGEATAADDGADLLVRVATVAGFEVVVIADGGPGTDGAPASERGSRA</sequence>
<feature type="domain" description="Beta-galactosidase trimerisation" evidence="1">
    <location>
        <begin position="392"/>
        <end position="453"/>
    </location>
</feature>
<dbReference type="SUPFAM" id="SSF51445">
    <property type="entry name" value="(Trans)glycosidases"/>
    <property type="match status" value="1"/>
</dbReference>
<gene>
    <name evidence="2" type="ORF">ACH47X_12620</name>
</gene>
<reference evidence="2 3" key="1">
    <citation type="submission" date="2024-10" db="EMBL/GenBank/DDBJ databases">
        <title>The Natural Products Discovery Center: Release of the First 8490 Sequenced Strains for Exploring Actinobacteria Biosynthetic Diversity.</title>
        <authorList>
            <person name="Kalkreuter E."/>
            <person name="Kautsar S.A."/>
            <person name="Yang D."/>
            <person name="Bader C.D."/>
            <person name="Teijaro C.N."/>
            <person name="Fluegel L."/>
            <person name="Davis C.M."/>
            <person name="Simpson J.R."/>
            <person name="Lauterbach L."/>
            <person name="Steele A.D."/>
            <person name="Gui C."/>
            <person name="Meng S."/>
            <person name="Li G."/>
            <person name="Viehrig K."/>
            <person name="Ye F."/>
            <person name="Su P."/>
            <person name="Kiefer A.F."/>
            <person name="Nichols A."/>
            <person name="Cepeda A.J."/>
            <person name="Yan W."/>
            <person name="Fan B."/>
            <person name="Jiang Y."/>
            <person name="Adhikari A."/>
            <person name="Zheng C.-J."/>
            <person name="Schuster L."/>
            <person name="Cowan T.M."/>
            <person name="Smanski M.J."/>
            <person name="Chevrette M.G."/>
            <person name="De Carvalho L.P.S."/>
            <person name="Shen B."/>
        </authorList>
    </citation>
    <scope>NUCLEOTIDE SEQUENCE [LARGE SCALE GENOMIC DNA]</scope>
    <source>
        <strain evidence="2 3">NPDC019481</strain>
    </source>
</reference>
<dbReference type="Pfam" id="PF14871">
    <property type="entry name" value="GHL6"/>
    <property type="match status" value="1"/>
</dbReference>
<organism evidence="2 3">
    <name type="scientific">Promicromonospora kroppenstedtii</name>
    <dbReference type="NCBI Taxonomy" id="440482"/>
    <lineage>
        <taxon>Bacteria</taxon>
        <taxon>Bacillati</taxon>
        <taxon>Actinomycetota</taxon>
        <taxon>Actinomycetes</taxon>
        <taxon>Micrococcales</taxon>
        <taxon>Promicromonosporaceae</taxon>
        <taxon>Promicromonospora</taxon>
    </lineage>
</organism>
<evidence type="ECO:0000259" key="1">
    <source>
        <dbReference type="Pfam" id="PF08532"/>
    </source>
</evidence>
<evidence type="ECO:0000313" key="3">
    <source>
        <dbReference type="Proteomes" id="UP001611580"/>
    </source>
</evidence>
<keyword evidence="3" id="KW-1185">Reference proteome</keyword>
<dbReference type="InterPro" id="IPR017853">
    <property type="entry name" value="GH"/>
</dbReference>
<dbReference type="EMBL" id="JBIRYI010000007">
    <property type="protein sequence ID" value="MFI2487753.1"/>
    <property type="molecule type" value="Genomic_DNA"/>
</dbReference>
<dbReference type="Proteomes" id="UP001611580">
    <property type="component" value="Unassembled WGS sequence"/>
</dbReference>
<dbReference type="SUPFAM" id="SSF52317">
    <property type="entry name" value="Class I glutamine amidotransferase-like"/>
    <property type="match status" value="1"/>
</dbReference>
<dbReference type="Pfam" id="PF08532">
    <property type="entry name" value="Glyco_hydro_42M"/>
    <property type="match status" value="1"/>
</dbReference>
<name>A0ABW7XJP6_9MICO</name>
<dbReference type="Gene3D" id="3.20.20.80">
    <property type="entry name" value="Glycosidases"/>
    <property type="match status" value="1"/>
</dbReference>
<dbReference type="Gene3D" id="3.40.50.880">
    <property type="match status" value="1"/>
</dbReference>
<comment type="caution">
    <text evidence="2">The sequence shown here is derived from an EMBL/GenBank/DDBJ whole genome shotgun (WGS) entry which is preliminary data.</text>
</comment>
<dbReference type="InterPro" id="IPR013738">
    <property type="entry name" value="Beta_galactosidase_Trimer"/>
</dbReference>
<dbReference type="RefSeq" id="WP_397404727.1">
    <property type="nucleotide sequence ID" value="NZ_JBIRYI010000007.1"/>
</dbReference>
<dbReference type="InterPro" id="IPR028212">
    <property type="entry name" value="GHL6"/>
</dbReference>
<evidence type="ECO:0000313" key="2">
    <source>
        <dbReference type="EMBL" id="MFI2487753.1"/>
    </source>
</evidence>
<dbReference type="CDD" id="cd03143">
    <property type="entry name" value="A4_beta-galactosidase_middle_domain"/>
    <property type="match status" value="1"/>
</dbReference>
<proteinExistence type="predicted"/>
<protein>
    <submittedName>
        <fullName evidence="2">Beta-galactosidase trimerization domain-containing protein</fullName>
    </submittedName>
</protein>
<dbReference type="InterPro" id="IPR029062">
    <property type="entry name" value="Class_I_gatase-like"/>
</dbReference>
<accession>A0ABW7XJP6</accession>